<keyword evidence="1" id="KW-0812">Transmembrane</keyword>
<sequence>MNLTSKNKHYIYIVEIFIIIIAIIFINYIFLFKNINKNRISIGSLRQEIDFLDKKMQYIYFIRYEKERMEEIKNKFSKIQIKYTLPAPLEFLYSLENIAQKTNNEIEIQIQENDSTQFKINLTGYSYKDLIDFVQKIEKSGSANIKLHRISKIINKTDSKNEFQLKSDLTVYLRKN</sequence>
<keyword evidence="1" id="KW-0472">Membrane</keyword>
<feature type="transmembrane region" description="Helical" evidence="1">
    <location>
        <begin position="12"/>
        <end position="32"/>
    </location>
</feature>
<reference evidence="2 3" key="1">
    <citation type="journal article" date="2015" name="Nature">
        <title>rRNA introns, odd ribosomes, and small enigmatic genomes across a large radiation of phyla.</title>
        <authorList>
            <person name="Brown C.T."/>
            <person name="Hug L.A."/>
            <person name="Thomas B.C."/>
            <person name="Sharon I."/>
            <person name="Castelle C.J."/>
            <person name="Singh A."/>
            <person name="Wilkins M.J."/>
            <person name="Williams K.H."/>
            <person name="Banfield J.F."/>
        </authorList>
    </citation>
    <scope>NUCLEOTIDE SEQUENCE [LARGE SCALE GENOMIC DNA]</scope>
</reference>
<evidence type="ECO:0000313" key="3">
    <source>
        <dbReference type="Proteomes" id="UP000034349"/>
    </source>
</evidence>
<evidence type="ECO:0000313" key="2">
    <source>
        <dbReference type="EMBL" id="KKP37391.1"/>
    </source>
</evidence>
<dbReference type="EMBL" id="LBOK01000004">
    <property type="protein sequence ID" value="KKP37391.1"/>
    <property type="molecule type" value="Genomic_DNA"/>
</dbReference>
<keyword evidence="1" id="KW-1133">Transmembrane helix</keyword>
<name>A0A0F9ZES5_9BACT</name>
<comment type="caution">
    <text evidence="2">The sequence shown here is derived from an EMBL/GenBank/DDBJ whole genome shotgun (WGS) entry which is preliminary data.</text>
</comment>
<protein>
    <submittedName>
        <fullName evidence="2">Uncharacterized protein</fullName>
    </submittedName>
</protein>
<evidence type="ECO:0000256" key="1">
    <source>
        <dbReference type="SAM" id="Phobius"/>
    </source>
</evidence>
<dbReference type="Proteomes" id="UP000034349">
    <property type="component" value="Unassembled WGS sequence"/>
</dbReference>
<dbReference type="AlphaFoldDB" id="A0A0F9ZES5"/>
<accession>A0A0F9ZES5</accession>
<organism evidence="2 3">
    <name type="scientific">Candidatus Roizmanbacteria bacterium GW2011_GWA2_32_13</name>
    <dbReference type="NCBI Taxonomy" id="1618475"/>
    <lineage>
        <taxon>Bacteria</taxon>
        <taxon>Candidatus Roizmaniibacteriota</taxon>
    </lineage>
</organism>
<gene>
    <name evidence="2" type="ORF">UR23_C0004G0013</name>
</gene>
<proteinExistence type="predicted"/>